<evidence type="ECO:0000256" key="6">
    <source>
        <dbReference type="ARBA" id="ARBA00023136"/>
    </source>
</evidence>
<dbReference type="Pfam" id="PF00041">
    <property type="entry name" value="fn3"/>
    <property type="match status" value="3"/>
</dbReference>
<feature type="compositionally biased region" description="Low complexity" evidence="8">
    <location>
        <begin position="974"/>
        <end position="987"/>
    </location>
</feature>
<feature type="domain" description="Fibronectin type-III" evidence="12">
    <location>
        <begin position="201"/>
        <end position="304"/>
    </location>
</feature>
<reference evidence="13 14" key="1">
    <citation type="submission" date="2019-07" db="EMBL/GenBank/DDBJ databases">
        <title>Draft genome assembly of a fouling barnacle, Amphibalanus amphitrite (Darwin, 1854): The first reference genome for Thecostraca.</title>
        <authorList>
            <person name="Kim W."/>
        </authorList>
    </citation>
    <scope>NUCLEOTIDE SEQUENCE [LARGE SCALE GENOMIC DNA]</scope>
    <source>
        <strain evidence="13">SNU_AA5</strain>
        <tissue evidence="13">Soma without cirri and trophi</tissue>
    </source>
</reference>
<evidence type="ECO:0000259" key="10">
    <source>
        <dbReference type="PROSITE" id="PS50055"/>
    </source>
</evidence>
<evidence type="ECO:0000256" key="2">
    <source>
        <dbReference type="ARBA" id="ARBA00022729"/>
    </source>
</evidence>
<evidence type="ECO:0000256" key="1">
    <source>
        <dbReference type="ARBA" id="ARBA00004167"/>
    </source>
</evidence>
<dbReference type="FunFam" id="2.60.40.10:FF:000028">
    <property type="entry name" value="Neuronal cell adhesion molecule"/>
    <property type="match status" value="1"/>
</dbReference>
<dbReference type="SMART" id="SM00060">
    <property type="entry name" value="FN3"/>
    <property type="match status" value="3"/>
</dbReference>
<keyword evidence="6 9" id="KW-0472">Membrane</keyword>
<feature type="domain" description="Tyrosine specific protein phosphatases" evidence="11">
    <location>
        <begin position="598"/>
        <end position="672"/>
    </location>
</feature>
<dbReference type="GO" id="GO:0016020">
    <property type="term" value="C:membrane"/>
    <property type="evidence" value="ECO:0007669"/>
    <property type="project" value="UniProtKB-SubCell"/>
</dbReference>
<dbReference type="PROSITE" id="PS50056">
    <property type="entry name" value="TYR_PHOSPHATASE_2"/>
    <property type="match status" value="1"/>
</dbReference>
<protein>
    <submittedName>
        <fullName evidence="13">Tyrosine-protein phosphatase 99A</fullName>
    </submittedName>
</protein>
<keyword evidence="9" id="KW-1133">Transmembrane helix</keyword>
<dbReference type="FunFam" id="3.90.190.10:FF:000068">
    <property type="entry name" value="receptor-type tyrosine-protein phosphatase zeta"/>
    <property type="match status" value="1"/>
</dbReference>
<dbReference type="PANTHER" id="PTHR19134">
    <property type="entry name" value="RECEPTOR-TYPE TYROSINE-PROTEIN PHOSPHATASE"/>
    <property type="match status" value="1"/>
</dbReference>
<dbReference type="InterPro" id="IPR050348">
    <property type="entry name" value="Protein-Tyr_Phosphatase"/>
</dbReference>
<dbReference type="AlphaFoldDB" id="A0A6A4WA83"/>
<dbReference type="InterPro" id="IPR013783">
    <property type="entry name" value="Ig-like_fold"/>
</dbReference>
<dbReference type="InterPro" id="IPR000387">
    <property type="entry name" value="Tyr_Pase_dom"/>
</dbReference>
<evidence type="ECO:0000256" key="3">
    <source>
        <dbReference type="ARBA" id="ARBA00022737"/>
    </source>
</evidence>
<dbReference type="SUPFAM" id="SSF52799">
    <property type="entry name" value="(Phosphotyrosine protein) phosphatases II"/>
    <property type="match status" value="2"/>
</dbReference>
<evidence type="ECO:0000256" key="8">
    <source>
        <dbReference type="SAM" id="MobiDB-lite"/>
    </source>
</evidence>
<evidence type="ECO:0000256" key="5">
    <source>
        <dbReference type="ARBA" id="ARBA00022912"/>
    </source>
</evidence>
<comment type="subcellular location">
    <subcellularLocation>
        <location evidence="1">Membrane</location>
        <topology evidence="1">Single-pass membrane protein</topology>
    </subcellularLocation>
</comment>
<keyword evidence="9" id="KW-0812">Transmembrane</keyword>
<dbReference type="SUPFAM" id="SSF49265">
    <property type="entry name" value="Fibronectin type III"/>
    <property type="match status" value="2"/>
</dbReference>
<dbReference type="InterPro" id="IPR003595">
    <property type="entry name" value="Tyr_Pase_cat"/>
</dbReference>
<keyword evidence="4" id="KW-0378">Hydrolase</keyword>
<dbReference type="PANTHER" id="PTHR19134:SF540">
    <property type="entry name" value="TYROSINE-PROTEIN PHOSPHATASE 99A"/>
    <property type="match status" value="1"/>
</dbReference>
<dbReference type="InterPro" id="IPR016130">
    <property type="entry name" value="Tyr_Pase_AS"/>
</dbReference>
<keyword evidence="5" id="KW-0904">Protein phosphatase</keyword>
<dbReference type="FunFam" id="3.90.190.10:FF:000013">
    <property type="entry name" value="receptor-type tyrosine-protein phosphatase zeta isoform X1"/>
    <property type="match status" value="1"/>
</dbReference>
<dbReference type="PROSITE" id="PS50055">
    <property type="entry name" value="TYR_PHOSPHATASE_PTP"/>
    <property type="match status" value="2"/>
</dbReference>
<feature type="region of interest" description="Disordered" evidence="8">
    <location>
        <begin position="973"/>
        <end position="999"/>
    </location>
</feature>
<feature type="transmembrane region" description="Helical" evidence="9">
    <location>
        <begin position="336"/>
        <end position="358"/>
    </location>
</feature>
<evidence type="ECO:0000313" key="13">
    <source>
        <dbReference type="EMBL" id="KAF0303455.1"/>
    </source>
</evidence>
<dbReference type="Gene3D" id="2.60.40.10">
    <property type="entry name" value="Immunoglobulins"/>
    <property type="match status" value="3"/>
</dbReference>
<accession>A0A6A4WA83</accession>
<proteinExistence type="predicted"/>
<evidence type="ECO:0000256" key="9">
    <source>
        <dbReference type="SAM" id="Phobius"/>
    </source>
</evidence>
<evidence type="ECO:0000313" key="14">
    <source>
        <dbReference type="Proteomes" id="UP000440578"/>
    </source>
</evidence>
<dbReference type="OrthoDB" id="6371915at2759"/>
<dbReference type="InterPro" id="IPR000242">
    <property type="entry name" value="PTP_cat"/>
</dbReference>
<dbReference type="Proteomes" id="UP000440578">
    <property type="component" value="Unassembled WGS sequence"/>
</dbReference>
<dbReference type="GO" id="GO:0048666">
    <property type="term" value="P:neuron development"/>
    <property type="evidence" value="ECO:0007669"/>
    <property type="project" value="UniProtKB-ARBA"/>
</dbReference>
<dbReference type="SMART" id="SM00404">
    <property type="entry name" value="PTPc_motif"/>
    <property type="match status" value="2"/>
</dbReference>
<feature type="domain" description="Tyrosine-protein phosphatase" evidence="10">
    <location>
        <begin position="714"/>
        <end position="969"/>
    </location>
</feature>
<keyword evidence="14" id="KW-1185">Reference proteome</keyword>
<comment type="caution">
    <text evidence="13">The sequence shown here is derived from an EMBL/GenBank/DDBJ whole genome shotgun (WGS) entry which is preliminary data.</text>
</comment>
<dbReference type="InterPro" id="IPR036116">
    <property type="entry name" value="FN3_sf"/>
</dbReference>
<evidence type="ECO:0000256" key="4">
    <source>
        <dbReference type="ARBA" id="ARBA00022801"/>
    </source>
</evidence>
<feature type="domain" description="Tyrosine-protein phosphatase" evidence="10">
    <location>
        <begin position="417"/>
        <end position="681"/>
    </location>
</feature>
<comment type="catalytic activity">
    <reaction evidence="7">
        <text>O-phospho-L-tyrosyl-[protein] + H2O = L-tyrosyl-[protein] + phosphate</text>
        <dbReference type="Rhea" id="RHEA:10684"/>
        <dbReference type="Rhea" id="RHEA-COMP:10136"/>
        <dbReference type="Rhea" id="RHEA-COMP:20101"/>
        <dbReference type="ChEBI" id="CHEBI:15377"/>
        <dbReference type="ChEBI" id="CHEBI:43474"/>
        <dbReference type="ChEBI" id="CHEBI:46858"/>
        <dbReference type="ChEBI" id="CHEBI:61978"/>
        <dbReference type="EC" id="3.1.3.48"/>
    </reaction>
</comment>
<feature type="domain" description="Fibronectin type-III" evidence="12">
    <location>
        <begin position="8"/>
        <end position="104"/>
    </location>
</feature>
<dbReference type="InterPro" id="IPR003961">
    <property type="entry name" value="FN3_dom"/>
</dbReference>
<evidence type="ECO:0000259" key="12">
    <source>
        <dbReference type="PROSITE" id="PS50853"/>
    </source>
</evidence>
<dbReference type="Gene3D" id="3.90.190.10">
    <property type="entry name" value="Protein tyrosine phosphatase superfamily"/>
    <property type="match status" value="2"/>
</dbReference>
<dbReference type="PROSITE" id="PS00383">
    <property type="entry name" value="TYR_PHOSPHATASE_1"/>
    <property type="match status" value="1"/>
</dbReference>
<sequence length="1014" mass="114127">MELSPGGKPVILAAHNTSATAVRVRWRPLPQRELRGEFQAYKITYKERNNTSSPIKELKITEETVQTHTITGLRPYTQYIISIQVENPAGLGPSSTVVVTTDEGVPEAPRNVSILNVTDTTVTISWLPPVNPNGLIEGYRIYFTTGDFTNATWIKLPVERMQHTLTDLAPFSNYSISVKAFTRSVEGRESVSVAVTTDVSPPSPPRLSSVTCQADAGLLLRWRRPRVFSGGIDYYVVSYSRTDGELQGPVTDLQVTTDTADEESRFLLPNLTAEAVYEVRLRAATRSLHRPSALLLSPLSAPLTGRPRRHCRRRGDGGATSDVWRRLGRGQELDPGVIAGIVCASCAFLLALLALAIWRRYFQSSYYYLDDPVTPRVALTSEPAWQRDGPNGTQGPIPADAFPVHVATLHADADIGFCKEYDEVLEHTMKLGLSSEVSQTEENKLKNRYQNIDAYDHTLVPLRPLPGQRRGDYINANYIDGYLVRNQYIGAQGPLTGTFGAFWRLIWEQRVQIVVMITNLVERNRKKCDMYWPKEGTEVYGPIQVELLDQRELATYTIRKMLIKHIKHKKKKGVSGERIIYQYHYTSWPDHGVPDHPLPILSFVRKSAAANGAGAGPILVHCSAGVGRTGTYIVLDAMMNMLKQRGTINVFGFLKHIRTQRNFLVQTEDQYIFTHDALLEALEAGETDVRATRLTEYLQQLRCYEPGQFPRYTLDRQYQLVTSYRPTEVDLAPALTPCNQARNRCAQFVPVDRWRVHLSPRPGIEGSDYINATPLIGYEKLSEFIITQHPLPHTVDDFWRMVWEHNVQTVVVLSPIDDQHFPRFWPSPDDDLDGDSFRVRFVDEPAPSASAFATVDLVLQSCQDDYQVSVRVICCPEWPHTAAAGSPHHLIDGVQQATLKYQNGPIVVVDRFGGTEAATFCCLTTLSKQLMNENSIDVYLYAKLYHMRRPGIWRTQDDFTMLYHAMEGLVRPTLPQSPSSQSEAESLLRPRSLHSGTMRVPPDGRECYVPAECV</sequence>
<dbReference type="CDD" id="cd00063">
    <property type="entry name" value="FN3"/>
    <property type="match status" value="3"/>
</dbReference>
<dbReference type="InterPro" id="IPR029021">
    <property type="entry name" value="Prot-tyrosine_phosphatase-like"/>
</dbReference>
<name>A0A6A4WA83_AMPAM</name>
<evidence type="ECO:0000256" key="7">
    <source>
        <dbReference type="ARBA" id="ARBA00051722"/>
    </source>
</evidence>
<gene>
    <name evidence="13" type="primary">Ptp99A_11</name>
    <name evidence="13" type="ORF">FJT64_024573</name>
</gene>
<dbReference type="PRINTS" id="PR00700">
    <property type="entry name" value="PRTYPHPHTASE"/>
</dbReference>
<dbReference type="GO" id="GO:0004725">
    <property type="term" value="F:protein tyrosine phosphatase activity"/>
    <property type="evidence" value="ECO:0007669"/>
    <property type="project" value="UniProtKB-EC"/>
</dbReference>
<dbReference type="Pfam" id="PF00102">
    <property type="entry name" value="Y_phosphatase"/>
    <property type="match status" value="2"/>
</dbReference>
<dbReference type="EMBL" id="VIIS01000944">
    <property type="protein sequence ID" value="KAF0303455.1"/>
    <property type="molecule type" value="Genomic_DNA"/>
</dbReference>
<keyword evidence="3" id="KW-0677">Repeat</keyword>
<keyword evidence="2" id="KW-0732">Signal</keyword>
<evidence type="ECO:0000259" key="11">
    <source>
        <dbReference type="PROSITE" id="PS50056"/>
    </source>
</evidence>
<organism evidence="13 14">
    <name type="scientific">Amphibalanus amphitrite</name>
    <name type="common">Striped barnacle</name>
    <name type="synonym">Balanus amphitrite</name>
    <dbReference type="NCBI Taxonomy" id="1232801"/>
    <lineage>
        <taxon>Eukaryota</taxon>
        <taxon>Metazoa</taxon>
        <taxon>Ecdysozoa</taxon>
        <taxon>Arthropoda</taxon>
        <taxon>Crustacea</taxon>
        <taxon>Multicrustacea</taxon>
        <taxon>Cirripedia</taxon>
        <taxon>Thoracica</taxon>
        <taxon>Thoracicalcarea</taxon>
        <taxon>Balanomorpha</taxon>
        <taxon>Balanoidea</taxon>
        <taxon>Balanidae</taxon>
        <taxon>Amphibalaninae</taxon>
        <taxon>Amphibalanus</taxon>
    </lineage>
</organism>
<feature type="domain" description="Fibronectin type-III" evidence="12">
    <location>
        <begin position="108"/>
        <end position="200"/>
    </location>
</feature>
<dbReference type="SMART" id="SM00194">
    <property type="entry name" value="PTPc"/>
    <property type="match status" value="2"/>
</dbReference>
<dbReference type="PROSITE" id="PS50853">
    <property type="entry name" value="FN3"/>
    <property type="match status" value="3"/>
</dbReference>